<dbReference type="AlphaFoldDB" id="A0A9E4K8P0"/>
<dbReference type="Proteomes" id="UP000886687">
    <property type="component" value="Unassembled WGS sequence"/>
</dbReference>
<name>A0A9E4K8P0_9GAMM</name>
<accession>A0A9E4K8P0</accession>
<protein>
    <submittedName>
        <fullName evidence="1">Uncharacterized protein</fullName>
    </submittedName>
</protein>
<gene>
    <name evidence="1" type="ORF">JAZ04_20935</name>
</gene>
<organism evidence="1 2">
    <name type="scientific">Candidatus Thiodiazotropha lotti</name>
    <dbReference type="NCBI Taxonomy" id="2792787"/>
    <lineage>
        <taxon>Bacteria</taxon>
        <taxon>Pseudomonadati</taxon>
        <taxon>Pseudomonadota</taxon>
        <taxon>Gammaproteobacteria</taxon>
        <taxon>Chromatiales</taxon>
        <taxon>Sedimenticolaceae</taxon>
        <taxon>Candidatus Thiodiazotropha</taxon>
    </lineage>
</organism>
<evidence type="ECO:0000313" key="2">
    <source>
        <dbReference type="Proteomes" id="UP000886687"/>
    </source>
</evidence>
<dbReference type="EMBL" id="JAEPDI010000024">
    <property type="protein sequence ID" value="MCG7941305.1"/>
    <property type="molecule type" value="Genomic_DNA"/>
</dbReference>
<comment type="caution">
    <text evidence="1">The sequence shown here is derived from an EMBL/GenBank/DDBJ whole genome shotgun (WGS) entry which is preliminary data.</text>
</comment>
<proteinExistence type="predicted"/>
<reference evidence="1" key="1">
    <citation type="journal article" date="2021" name="Proc. Natl. Acad. Sci. U.S.A.">
        <title>Global biogeography of chemosynthetic symbionts reveals both localized and globally distributed symbiont groups. .</title>
        <authorList>
            <person name="Osvatic J.T."/>
            <person name="Wilkins L.G.E."/>
            <person name="Leibrecht L."/>
            <person name="Leray M."/>
            <person name="Zauner S."/>
            <person name="Polzin J."/>
            <person name="Camacho Y."/>
            <person name="Gros O."/>
            <person name="van Gils J.A."/>
            <person name="Eisen J.A."/>
            <person name="Petersen J.M."/>
            <person name="Yuen B."/>
        </authorList>
    </citation>
    <scope>NUCLEOTIDE SEQUENCE</scope>
    <source>
        <strain evidence="1">MAGL173</strain>
    </source>
</reference>
<sequence>MSSLVFRLQQGVCPEKPGLSHIGSEIGKSPVGFIAKPVSQDGHLGAI</sequence>
<evidence type="ECO:0000313" key="1">
    <source>
        <dbReference type="EMBL" id="MCG7941305.1"/>
    </source>
</evidence>